<dbReference type="RefSeq" id="WP_002709008.1">
    <property type="nucleotide sequence ID" value="NZ_JH651384.1"/>
</dbReference>
<sequence>MKNTKQLHLLHPEYRSDIDGLRAVAILSVLAYHAFPLWFPGGFIGVDIFFVISGFLISTIIFKNLEQGRFSFIEFYARRVRRIFPALIVVLVFVYSLGWISLFADEYKQLGKHIAAGAGFVSNFILWDEVGYFDNSAETKPLLHLWSLGIEEQFYLVWPLLIWFAWKNKLNLFSLTVFVIIISFLFNLNLIQKSPTSTFYFPQTRFWELLCGSLLAWLTLYKNNIGLIVRKKIDRLLGVVIYQHPPDSNGRIFANVLSFSGAILLGYGFYKIHKDFYFPGAWAVIPVLGAVLLVASGPSAWFNKNILSNRVMVWFGLISFPLYLWHWPLLSFARILESELPGLDIRLIIVLVSVILAWLTYKLIEQPIRSGQSNTVKLLTLVFAMMLVGFIGYNTYHRNGLIFREAEKIKSINSFDSVYRETCESLTQDFYVDDWCNKGTSSEHSINTVMIGDSFSNAYTPMLTAYSKNTQYDLSYIQFARGQCPSILDYGPGYCKEMANKTLEYIKNNPNIKTVIISSSWSEYYNGKIGFSSMVTHEETGQSFKESFERTLHAYQSLGKKIVVLLSPPMGSNPRSCVTRKIRITDTDKCNLPIEVARAYDGTYRDYMIPLLNSLNIQFFDPFKYFCNETECKITDDGQIFSIDGRHLSVFGGEYLEKKARIDLYSLLNK</sequence>
<dbReference type="EMBL" id="JH651384">
    <property type="protein sequence ID" value="EIJ35096.1"/>
    <property type="molecule type" value="Genomic_DNA"/>
</dbReference>
<dbReference type="PANTHER" id="PTHR23028">
    <property type="entry name" value="ACETYLTRANSFERASE"/>
    <property type="match status" value="1"/>
</dbReference>
<dbReference type="Proteomes" id="UP000005317">
    <property type="component" value="Unassembled WGS sequence"/>
</dbReference>
<keyword evidence="1" id="KW-0812">Transmembrane</keyword>
<keyword evidence="5" id="KW-1185">Reference proteome</keyword>
<keyword evidence="4" id="KW-0012">Acyltransferase</keyword>
<evidence type="ECO:0000259" key="3">
    <source>
        <dbReference type="Pfam" id="PF19040"/>
    </source>
</evidence>
<organism evidence="4 5">
    <name type="scientific">Thiothrix nivea (strain ATCC 35100 / DSM 5205 / JP2)</name>
    <dbReference type="NCBI Taxonomy" id="870187"/>
    <lineage>
        <taxon>Bacteria</taxon>
        <taxon>Pseudomonadati</taxon>
        <taxon>Pseudomonadota</taxon>
        <taxon>Gammaproteobacteria</taxon>
        <taxon>Thiotrichales</taxon>
        <taxon>Thiotrichaceae</taxon>
        <taxon>Thiothrix</taxon>
    </lineage>
</organism>
<feature type="transmembrane region" description="Helical" evidence="1">
    <location>
        <begin position="172"/>
        <end position="191"/>
    </location>
</feature>
<feature type="transmembrane region" description="Helical" evidence="1">
    <location>
        <begin position="83"/>
        <end position="102"/>
    </location>
</feature>
<dbReference type="SUPFAM" id="SSF52266">
    <property type="entry name" value="SGNH hydrolase"/>
    <property type="match status" value="1"/>
</dbReference>
<accession>A0A656HHY2</accession>
<evidence type="ECO:0000313" key="4">
    <source>
        <dbReference type="EMBL" id="EIJ35096.1"/>
    </source>
</evidence>
<reference evidence="5" key="1">
    <citation type="journal article" date="2011" name="Stand. Genomic Sci.">
        <title>Genome sequence of the filamentous, gliding Thiothrix nivea neotype strain (JP2(T)).</title>
        <authorList>
            <person name="Lapidus A."/>
            <person name="Nolan M."/>
            <person name="Lucas S."/>
            <person name="Glavina Del Rio T."/>
            <person name="Tice H."/>
            <person name="Cheng J.F."/>
            <person name="Tapia R."/>
            <person name="Han C."/>
            <person name="Goodwin L."/>
            <person name="Pitluck S."/>
            <person name="Liolios K."/>
            <person name="Pagani I."/>
            <person name="Ivanova N."/>
            <person name="Huntemann M."/>
            <person name="Mavromatis K."/>
            <person name="Mikhailova N."/>
            <person name="Pati A."/>
            <person name="Chen A."/>
            <person name="Palaniappan K."/>
            <person name="Land M."/>
            <person name="Brambilla E.M."/>
            <person name="Rohde M."/>
            <person name="Abt B."/>
            <person name="Verbarg S."/>
            <person name="Goker M."/>
            <person name="Bristow J."/>
            <person name="Eisen J.A."/>
            <person name="Markowitz V."/>
            <person name="Hugenholtz P."/>
            <person name="Kyrpides N.C."/>
            <person name="Klenk H.P."/>
            <person name="Woyke T."/>
        </authorList>
    </citation>
    <scope>NUCLEOTIDE SEQUENCE [LARGE SCALE GENOMIC DNA]</scope>
    <source>
        <strain evidence="5">ATCC 35100 / DSM 5205 / JP2</strain>
    </source>
</reference>
<feature type="transmembrane region" description="Helical" evidence="1">
    <location>
        <begin position="20"/>
        <end position="38"/>
    </location>
</feature>
<evidence type="ECO:0000259" key="2">
    <source>
        <dbReference type="Pfam" id="PF01757"/>
    </source>
</evidence>
<dbReference type="InterPro" id="IPR050879">
    <property type="entry name" value="Acyltransferase_3"/>
</dbReference>
<gene>
    <name evidence="4" type="ORF">Thini_2555</name>
</gene>
<dbReference type="GO" id="GO:0016747">
    <property type="term" value="F:acyltransferase activity, transferring groups other than amino-acyl groups"/>
    <property type="evidence" value="ECO:0007669"/>
    <property type="project" value="InterPro"/>
</dbReference>
<keyword evidence="4" id="KW-0808">Transferase</keyword>
<dbReference type="Pfam" id="PF01757">
    <property type="entry name" value="Acyl_transf_3"/>
    <property type="match status" value="1"/>
</dbReference>
<dbReference type="Pfam" id="PF19040">
    <property type="entry name" value="SGNH"/>
    <property type="match status" value="1"/>
</dbReference>
<feature type="transmembrane region" description="Helical" evidence="1">
    <location>
        <begin position="345"/>
        <end position="364"/>
    </location>
</feature>
<keyword evidence="1" id="KW-0472">Membrane</keyword>
<feature type="transmembrane region" description="Helical" evidence="1">
    <location>
        <begin position="376"/>
        <end position="396"/>
    </location>
</feature>
<feature type="transmembrane region" description="Helical" evidence="1">
    <location>
        <begin position="145"/>
        <end position="166"/>
    </location>
</feature>
<keyword evidence="1" id="KW-1133">Transmembrane helix</keyword>
<evidence type="ECO:0000256" key="1">
    <source>
        <dbReference type="SAM" id="Phobius"/>
    </source>
</evidence>
<feature type="transmembrane region" description="Helical" evidence="1">
    <location>
        <begin position="276"/>
        <end position="295"/>
    </location>
</feature>
<name>A0A656HHY2_THINJ</name>
<feature type="transmembrane region" description="Helical" evidence="1">
    <location>
        <begin position="252"/>
        <end position="270"/>
    </location>
</feature>
<dbReference type="GO" id="GO:0016020">
    <property type="term" value="C:membrane"/>
    <property type="evidence" value="ECO:0007669"/>
    <property type="project" value="TreeGrafter"/>
</dbReference>
<dbReference type="AlphaFoldDB" id="A0A656HHY2"/>
<feature type="domain" description="SGNH" evidence="3">
    <location>
        <begin position="430"/>
        <end position="658"/>
    </location>
</feature>
<feature type="domain" description="Acyltransferase 3" evidence="2">
    <location>
        <begin position="17"/>
        <end position="361"/>
    </location>
</feature>
<dbReference type="PANTHER" id="PTHR23028:SF53">
    <property type="entry name" value="ACYL_TRANSF_3 DOMAIN-CONTAINING PROTEIN"/>
    <property type="match status" value="1"/>
</dbReference>
<dbReference type="GO" id="GO:0009103">
    <property type="term" value="P:lipopolysaccharide biosynthetic process"/>
    <property type="evidence" value="ECO:0007669"/>
    <property type="project" value="TreeGrafter"/>
</dbReference>
<evidence type="ECO:0000313" key="5">
    <source>
        <dbReference type="Proteomes" id="UP000005317"/>
    </source>
</evidence>
<dbReference type="InterPro" id="IPR043968">
    <property type="entry name" value="SGNH"/>
</dbReference>
<feature type="transmembrane region" description="Helical" evidence="1">
    <location>
        <begin position="44"/>
        <end position="62"/>
    </location>
</feature>
<protein>
    <submittedName>
        <fullName evidence="4">Acyltransferase 3</fullName>
    </submittedName>
</protein>
<dbReference type="OrthoDB" id="9767863at2"/>
<dbReference type="InterPro" id="IPR002656">
    <property type="entry name" value="Acyl_transf_3_dom"/>
</dbReference>
<proteinExistence type="predicted"/>
<feature type="transmembrane region" description="Helical" evidence="1">
    <location>
        <begin position="307"/>
        <end position="325"/>
    </location>
</feature>